<evidence type="ECO:0000313" key="2">
    <source>
        <dbReference type="EMBL" id="MFC4265647.1"/>
    </source>
</evidence>
<dbReference type="Proteomes" id="UP001595773">
    <property type="component" value="Unassembled WGS sequence"/>
</dbReference>
<proteinExistence type="predicted"/>
<feature type="domain" description="GIY-YIG" evidence="1">
    <location>
        <begin position="36"/>
        <end position="110"/>
    </location>
</feature>
<gene>
    <name evidence="2" type="ORF">ACFOW9_08535</name>
</gene>
<reference evidence="3" key="1">
    <citation type="journal article" date="2019" name="Int. J. Syst. Evol. Microbiol.">
        <title>The Global Catalogue of Microorganisms (GCM) 10K type strain sequencing project: providing services to taxonomists for standard genome sequencing and annotation.</title>
        <authorList>
            <consortium name="The Broad Institute Genomics Platform"/>
            <consortium name="The Broad Institute Genome Sequencing Center for Infectious Disease"/>
            <person name="Wu L."/>
            <person name="Ma J."/>
        </authorList>
    </citation>
    <scope>NUCLEOTIDE SEQUENCE [LARGE SCALE GENOMIC DNA]</scope>
    <source>
        <strain evidence="3">CGMCC 1.10698</strain>
    </source>
</reference>
<keyword evidence="3" id="KW-1185">Reference proteome</keyword>
<comment type="caution">
    <text evidence="2">The sequence shown here is derived from an EMBL/GenBank/DDBJ whole genome shotgun (WGS) entry which is preliminary data.</text>
</comment>
<protein>
    <submittedName>
        <fullName evidence="2">GIY-YIG nuclease family protein</fullName>
    </submittedName>
</protein>
<dbReference type="CDD" id="cd00719">
    <property type="entry name" value="GIY-YIG_SF"/>
    <property type="match status" value="1"/>
</dbReference>
<dbReference type="RefSeq" id="WP_230067566.1">
    <property type="nucleotide sequence ID" value="NZ_BAABLL010000004.1"/>
</dbReference>
<accession>A0ABV8QZP2</accession>
<dbReference type="PROSITE" id="PS50164">
    <property type="entry name" value="GIY_YIG"/>
    <property type="match status" value="1"/>
</dbReference>
<dbReference type="EMBL" id="JBHSCQ010000010">
    <property type="protein sequence ID" value="MFC4265647.1"/>
    <property type="molecule type" value="Genomic_DNA"/>
</dbReference>
<name>A0ABV8QZP2_9MICC</name>
<sequence>MDSPDAAMLEPLIFTRYSMEDSAPVSALFAMAESGDLCGIYVLEFEDGVRYVGQTVNIIRRYADHRRTHGDILAFGFAPCERELLDAYERAAIVHEQRGYSLRNKMLTDQPGGRGDLEIEMAVGARLTLPWERSRRLTVSEEPRQSKDGRFWQLSERRDYRQIRDELARYMHETIPSPSRTGGLLWSLTAFPSTRKYRDHRRLFTLNVGSVEALYVTEQDLKNGSTELEWTVNLWPEELSPKLEALKDRWLRRVTSQVSTNYRSAGPVLTLDCVGTDTFSRVLEQPFILDAAYRLNVTMMRRSTTVFAKHHNHAFAADILRKIHFLDKRAPM</sequence>
<organism evidence="2 3">
    <name type="scientific">Arthrobacter cryoconiti</name>
    <dbReference type="NCBI Taxonomy" id="748907"/>
    <lineage>
        <taxon>Bacteria</taxon>
        <taxon>Bacillati</taxon>
        <taxon>Actinomycetota</taxon>
        <taxon>Actinomycetes</taxon>
        <taxon>Micrococcales</taxon>
        <taxon>Micrococcaceae</taxon>
        <taxon>Arthrobacter</taxon>
    </lineage>
</organism>
<dbReference type="SUPFAM" id="SSF82771">
    <property type="entry name" value="GIY-YIG endonuclease"/>
    <property type="match status" value="1"/>
</dbReference>
<dbReference type="InterPro" id="IPR035901">
    <property type="entry name" value="GIY-YIG_endonuc_sf"/>
</dbReference>
<dbReference type="InterPro" id="IPR000305">
    <property type="entry name" value="GIY-YIG_endonuc"/>
</dbReference>
<evidence type="ECO:0000259" key="1">
    <source>
        <dbReference type="PROSITE" id="PS50164"/>
    </source>
</evidence>
<evidence type="ECO:0000313" key="3">
    <source>
        <dbReference type="Proteomes" id="UP001595773"/>
    </source>
</evidence>